<reference evidence="8 9" key="1">
    <citation type="journal article" date="2023" name="Arcadia Sci">
        <title>De novo assembly of a long-read Amblyomma americanum tick genome.</title>
        <authorList>
            <person name="Chou S."/>
            <person name="Poskanzer K.E."/>
            <person name="Rollins M."/>
            <person name="Thuy-Boun P.S."/>
        </authorList>
    </citation>
    <scope>NUCLEOTIDE SEQUENCE [LARGE SCALE GENOMIC DNA]</scope>
    <source>
        <strain evidence="8">F_SG_1</strain>
        <tissue evidence="8">Salivary glands</tissue>
    </source>
</reference>
<dbReference type="SUPFAM" id="SSF50630">
    <property type="entry name" value="Acid proteases"/>
    <property type="match status" value="1"/>
</dbReference>
<evidence type="ECO:0000313" key="9">
    <source>
        <dbReference type="Proteomes" id="UP001321473"/>
    </source>
</evidence>
<evidence type="ECO:0000256" key="2">
    <source>
        <dbReference type="ARBA" id="ARBA00022670"/>
    </source>
</evidence>
<dbReference type="FunFam" id="2.40.70.10:FF:000115">
    <property type="entry name" value="Lysosomal aspartic protease"/>
    <property type="match status" value="1"/>
</dbReference>
<dbReference type="InterPro" id="IPR034164">
    <property type="entry name" value="Pepsin-like_dom"/>
</dbReference>
<dbReference type="PRINTS" id="PR00792">
    <property type="entry name" value="PEPSIN"/>
</dbReference>
<comment type="caution">
    <text evidence="8">The sequence shown here is derived from an EMBL/GenBank/DDBJ whole genome shotgun (WGS) entry which is preliminary data.</text>
</comment>
<keyword evidence="4" id="KW-0378">Hydrolase</keyword>
<evidence type="ECO:0000256" key="4">
    <source>
        <dbReference type="ARBA" id="ARBA00022801"/>
    </source>
</evidence>
<accession>A0AAQ4DRX3</accession>
<dbReference type="Gene3D" id="2.40.70.10">
    <property type="entry name" value="Acid Proteases"/>
    <property type="match status" value="2"/>
</dbReference>
<feature type="domain" description="Peptidase A1" evidence="7">
    <location>
        <begin position="54"/>
        <end position="340"/>
    </location>
</feature>
<keyword evidence="9" id="KW-1185">Reference proteome</keyword>
<evidence type="ECO:0000313" key="8">
    <source>
        <dbReference type="EMBL" id="KAK8765213.1"/>
    </source>
</evidence>
<dbReference type="InterPro" id="IPR001461">
    <property type="entry name" value="Aspartic_peptidase_A1"/>
</dbReference>
<dbReference type="PROSITE" id="PS51767">
    <property type="entry name" value="PEPTIDASE_A1"/>
    <property type="match status" value="1"/>
</dbReference>
<dbReference type="CDD" id="cd05471">
    <property type="entry name" value="pepsin_like"/>
    <property type="match status" value="1"/>
</dbReference>
<dbReference type="Pfam" id="PF00026">
    <property type="entry name" value="Asp"/>
    <property type="match status" value="1"/>
</dbReference>
<keyword evidence="2" id="KW-0645">Protease</keyword>
<feature type="signal peptide" evidence="6">
    <location>
        <begin position="1"/>
        <end position="16"/>
    </location>
</feature>
<evidence type="ECO:0000259" key="7">
    <source>
        <dbReference type="PROSITE" id="PS51767"/>
    </source>
</evidence>
<dbReference type="InterPro" id="IPR021109">
    <property type="entry name" value="Peptidase_aspartic_dom_sf"/>
</dbReference>
<feature type="chain" id="PRO_5043031924" description="Peptidase A1 domain-containing protein" evidence="6">
    <location>
        <begin position="17"/>
        <end position="340"/>
    </location>
</feature>
<proteinExistence type="inferred from homology"/>
<keyword evidence="5" id="KW-1015">Disulfide bond</keyword>
<dbReference type="EMBL" id="JARKHS020027621">
    <property type="protein sequence ID" value="KAK8765213.1"/>
    <property type="molecule type" value="Genomic_DNA"/>
</dbReference>
<evidence type="ECO:0000256" key="5">
    <source>
        <dbReference type="PIRSR" id="PIRSR601461-2"/>
    </source>
</evidence>
<gene>
    <name evidence="8" type="ORF">V5799_032178</name>
</gene>
<evidence type="ECO:0000256" key="6">
    <source>
        <dbReference type="SAM" id="SignalP"/>
    </source>
</evidence>
<evidence type="ECO:0000256" key="3">
    <source>
        <dbReference type="ARBA" id="ARBA00022750"/>
    </source>
</evidence>
<name>A0AAQ4DRX3_AMBAM</name>
<dbReference type="GO" id="GO:0004190">
    <property type="term" value="F:aspartic-type endopeptidase activity"/>
    <property type="evidence" value="ECO:0007669"/>
    <property type="project" value="UniProtKB-KW"/>
</dbReference>
<dbReference type="PANTHER" id="PTHR47966">
    <property type="entry name" value="BETA-SITE APP-CLEAVING ENZYME, ISOFORM A-RELATED"/>
    <property type="match status" value="1"/>
</dbReference>
<dbReference type="GO" id="GO:0006508">
    <property type="term" value="P:proteolysis"/>
    <property type="evidence" value="ECO:0007669"/>
    <property type="project" value="UniProtKB-KW"/>
</dbReference>
<keyword evidence="6" id="KW-0732">Signal</keyword>
<comment type="similarity">
    <text evidence="1">Belongs to the peptidase A1 family.</text>
</comment>
<organism evidence="8 9">
    <name type="scientific">Amblyomma americanum</name>
    <name type="common">Lone star tick</name>
    <dbReference type="NCBI Taxonomy" id="6943"/>
    <lineage>
        <taxon>Eukaryota</taxon>
        <taxon>Metazoa</taxon>
        <taxon>Ecdysozoa</taxon>
        <taxon>Arthropoda</taxon>
        <taxon>Chelicerata</taxon>
        <taxon>Arachnida</taxon>
        <taxon>Acari</taxon>
        <taxon>Parasitiformes</taxon>
        <taxon>Ixodida</taxon>
        <taxon>Ixodoidea</taxon>
        <taxon>Ixodidae</taxon>
        <taxon>Amblyomminae</taxon>
        <taxon>Amblyomma</taxon>
    </lineage>
</organism>
<dbReference type="InterPro" id="IPR033121">
    <property type="entry name" value="PEPTIDASE_A1"/>
</dbReference>
<keyword evidence="3" id="KW-0064">Aspartyl protease</keyword>
<feature type="disulfide bond" evidence="5">
    <location>
        <begin position="85"/>
        <end position="90"/>
    </location>
</feature>
<dbReference type="Proteomes" id="UP001321473">
    <property type="component" value="Unassembled WGS sequence"/>
</dbReference>
<sequence>MKVVCIALIALFGVAAARISIPLKKEKMEKMIKMFHSSEEDLYTAPLNYTQLQYYGIITIGTPPQIFKVIFDTASNLTWVPSIGCSVEQCGDRTLYDNRRSSSYIPYGIWVGEDYIGGGSILGTAARETIDIAGINITDQLFVEATVISPEIYNGVPFDGRVGLSIESRFQPERWSIFENLFWKHLLPEPKFAFYLHPTINGSDGELVLGGEDKSHYDGELTYVQSATDEWIVKFQGVKIGDRWIQTENITAKPVSTLPFIYGPQKIIDQIHKTINASSTSQGEVNSTCYSGFIVDTEHQIPGGSTWLLGQNFLRRVYIIFQTGIFPWDKRLAFAYTHVN</sequence>
<dbReference type="AlphaFoldDB" id="A0AAQ4DRX3"/>
<evidence type="ECO:0000256" key="1">
    <source>
        <dbReference type="ARBA" id="ARBA00007447"/>
    </source>
</evidence>
<protein>
    <recommendedName>
        <fullName evidence="7">Peptidase A1 domain-containing protein</fullName>
    </recommendedName>
</protein>